<dbReference type="OrthoDB" id="2130750at2759"/>
<dbReference type="EMBL" id="CAJNOM010005965">
    <property type="protein sequence ID" value="CAF1667247.1"/>
    <property type="molecule type" value="Genomic_DNA"/>
</dbReference>
<feature type="non-terminal residue" evidence="2">
    <location>
        <position position="44"/>
    </location>
</feature>
<organism evidence="2 3">
    <name type="scientific">Adineta steineri</name>
    <dbReference type="NCBI Taxonomy" id="433720"/>
    <lineage>
        <taxon>Eukaryota</taxon>
        <taxon>Metazoa</taxon>
        <taxon>Spiralia</taxon>
        <taxon>Gnathifera</taxon>
        <taxon>Rotifera</taxon>
        <taxon>Eurotatoria</taxon>
        <taxon>Bdelloidea</taxon>
        <taxon>Adinetida</taxon>
        <taxon>Adinetidae</taxon>
        <taxon>Adineta</taxon>
    </lineage>
</organism>
<name>A0A816FY25_9BILA</name>
<protein>
    <submittedName>
        <fullName evidence="2">Uncharacterized protein</fullName>
    </submittedName>
</protein>
<dbReference type="Proteomes" id="UP000663877">
    <property type="component" value="Unassembled WGS sequence"/>
</dbReference>
<evidence type="ECO:0000313" key="1">
    <source>
        <dbReference type="EMBL" id="CAF1567240.1"/>
    </source>
</evidence>
<accession>A0A816FY25</accession>
<sequence length="44" mass="4960">MSNKHDRRLLRDDLIDDMIEPPILSSTLNNPAASSFFIDSAKIT</sequence>
<dbReference type="AlphaFoldDB" id="A0A816FY25"/>
<dbReference type="Proteomes" id="UP000663832">
    <property type="component" value="Unassembled WGS sequence"/>
</dbReference>
<proteinExistence type="predicted"/>
<dbReference type="EMBL" id="CAJNOI010005558">
    <property type="protein sequence ID" value="CAF1567240.1"/>
    <property type="molecule type" value="Genomic_DNA"/>
</dbReference>
<evidence type="ECO:0000313" key="2">
    <source>
        <dbReference type="EMBL" id="CAF1667247.1"/>
    </source>
</evidence>
<reference evidence="2" key="1">
    <citation type="submission" date="2021-02" db="EMBL/GenBank/DDBJ databases">
        <authorList>
            <person name="Nowell W R."/>
        </authorList>
    </citation>
    <scope>NUCLEOTIDE SEQUENCE</scope>
</reference>
<gene>
    <name evidence="1" type="ORF">BJG266_LOCUS47431</name>
    <name evidence="2" type="ORF">QVE165_LOCUS64471</name>
</gene>
<keyword evidence="3" id="KW-1185">Reference proteome</keyword>
<evidence type="ECO:0000313" key="3">
    <source>
        <dbReference type="Proteomes" id="UP000663832"/>
    </source>
</evidence>
<comment type="caution">
    <text evidence="2">The sequence shown here is derived from an EMBL/GenBank/DDBJ whole genome shotgun (WGS) entry which is preliminary data.</text>
</comment>